<gene>
    <name evidence="2" type="ordered locus">SBG_2721</name>
</gene>
<sequence>MWRIQNQTSYAVERSWVRGRLGEEIWTVALKATFDIRPDGTTQLSSSQLPINTGPVLNSDNETLLYDTDFGPEKMATDIILNGHAWTPDGKPAPTIPVGLRIGNVTRLARIYGDRIWDGKRYKEPLPFDKLPLHYTRMSQGKYLTSCKDNFNPFGVSVETCPEIGISVLPNIEFYDDETPGFGALPRYWPGRLQFAGTYDERWQQEQAPLLPEDLDERYWQSTPPPLYAGGRLKGGETVYLGNLTPPGYGRDGLLVFELPRIVPAFRTQFYDGSVIRHQAKLHTIILETDFPRVSLVWHTALSCHHQVNQLESTTVSEKKRLFIRTKTLPTQFPEWEALL</sequence>
<dbReference type="InterPro" id="IPR018683">
    <property type="entry name" value="DUF2169"/>
</dbReference>
<proteinExistence type="predicted"/>
<evidence type="ECO:0000313" key="3">
    <source>
        <dbReference type="Proteomes" id="UP000000289"/>
    </source>
</evidence>
<dbReference type="GeneID" id="44981731"/>
<dbReference type="AlphaFoldDB" id="A0A0K0HEE5"/>
<feature type="domain" description="DUF2169" evidence="1">
    <location>
        <begin position="22"/>
        <end position="299"/>
    </location>
</feature>
<dbReference type="Pfam" id="PF09937">
    <property type="entry name" value="DUF2169"/>
    <property type="match status" value="1"/>
</dbReference>
<dbReference type="eggNOG" id="COG5351">
    <property type="taxonomic scope" value="Bacteria"/>
</dbReference>
<evidence type="ECO:0000259" key="1">
    <source>
        <dbReference type="Pfam" id="PF09937"/>
    </source>
</evidence>
<dbReference type="RefSeq" id="WP_000269028.1">
    <property type="nucleotide sequence ID" value="NC_015761.1"/>
</dbReference>
<reference evidence="2 3" key="1">
    <citation type="journal article" date="2011" name="PLoS Pathog.">
        <title>Salmonella bongori provides insights into the evolution of the Salmonellae.</title>
        <authorList>
            <person name="Fookes M."/>
            <person name="Schroeder G.N."/>
            <person name="Langridge G.C."/>
            <person name="Blondel C.J."/>
            <person name="Mammina C."/>
            <person name="Connor T.R."/>
            <person name="Seth-Smith H."/>
            <person name="Vernikos G.S."/>
            <person name="Robinson K.S."/>
            <person name="Sanders M."/>
            <person name="Petty N.K."/>
            <person name="Kingsley R.A."/>
            <person name="Baumler A.J."/>
            <person name="Nuccio S.P."/>
            <person name="Contreras I."/>
            <person name="Santiviago C.A."/>
            <person name="Maskell D."/>
            <person name="Barrow P."/>
            <person name="Humphrey T."/>
            <person name="Nastasi A."/>
            <person name="Roberts M."/>
            <person name="Frankel G."/>
            <person name="Parkhill J."/>
            <person name="Dougan G."/>
            <person name="Thomson N.R."/>
        </authorList>
    </citation>
    <scope>NUCLEOTIDE SEQUENCE [LARGE SCALE GENOMIC DNA]</scope>
    <source>
        <strain evidence="3">ATCC 43975 / DSM 13772 / NCTC 12419</strain>
    </source>
</reference>
<protein>
    <recommendedName>
        <fullName evidence="1">DUF2169 domain-containing protein</fullName>
    </recommendedName>
</protein>
<dbReference type="KEGG" id="sbg:SBG_2721"/>
<dbReference type="Proteomes" id="UP000000289">
    <property type="component" value="Chromosome"/>
</dbReference>
<accession>A0A0K0HEE5</accession>
<dbReference type="EMBL" id="FR877557">
    <property type="protein sequence ID" value="CCC31773.1"/>
    <property type="molecule type" value="Genomic_DNA"/>
</dbReference>
<name>A0A0K0HEE5_SALBC</name>
<organism evidence="2 3">
    <name type="scientific">Salmonella bongori (strain ATCC 43975 / DSM 13772 / NCTC 12419)</name>
    <dbReference type="NCBI Taxonomy" id="218493"/>
    <lineage>
        <taxon>Bacteria</taxon>
        <taxon>Pseudomonadati</taxon>
        <taxon>Pseudomonadota</taxon>
        <taxon>Gammaproteobacteria</taxon>
        <taxon>Enterobacterales</taxon>
        <taxon>Enterobacteriaceae</taxon>
        <taxon>Salmonella</taxon>
    </lineage>
</organism>
<evidence type="ECO:0000313" key="2">
    <source>
        <dbReference type="EMBL" id="CCC31773.1"/>
    </source>
</evidence>